<dbReference type="InterPro" id="IPR047506">
    <property type="entry name" value="UBR7-like_UBR-box"/>
</dbReference>
<dbReference type="CDD" id="cd15542">
    <property type="entry name" value="PHD_UBR7"/>
    <property type="match status" value="1"/>
</dbReference>
<evidence type="ECO:0000256" key="3">
    <source>
        <dbReference type="ARBA" id="ARBA00022833"/>
    </source>
</evidence>
<accession>A0AAW1WRQ2</accession>
<dbReference type="InterPro" id="IPR001965">
    <property type="entry name" value="Znf_PHD"/>
</dbReference>
<feature type="domain" description="UBR-type" evidence="5">
    <location>
        <begin position="42"/>
        <end position="112"/>
    </location>
</feature>
<keyword evidence="1" id="KW-0479">Metal-binding</keyword>
<dbReference type="PROSITE" id="PS51157">
    <property type="entry name" value="ZF_UBR"/>
    <property type="match status" value="1"/>
</dbReference>
<dbReference type="GO" id="GO:0008270">
    <property type="term" value="F:zinc ion binding"/>
    <property type="evidence" value="ECO:0007669"/>
    <property type="project" value="UniProtKB-KW"/>
</dbReference>
<name>A0AAW1WRQ2_RUBAR</name>
<dbReference type="Pfam" id="PF02207">
    <property type="entry name" value="zf-UBR"/>
    <property type="match status" value="1"/>
</dbReference>
<dbReference type="GO" id="GO:0061630">
    <property type="term" value="F:ubiquitin protein ligase activity"/>
    <property type="evidence" value="ECO:0007669"/>
    <property type="project" value="InterPro"/>
</dbReference>
<reference evidence="6 7" key="1">
    <citation type="journal article" date="2023" name="G3 (Bethesda)">
        <title>A chromosome-length genome assembly and annotation of blackberry (Rubus argutus, cv. 'Hillquist').</title>
        <authorList>
            <person name="Bruna T."/>
            <person name="Aryal R."/>
            <person name="Dudchenko O."/>
            <person name="Sargent D.J."/>
            <person name="Mead D."/>
            <person name="Buti M."/>
            <person name="Cavallini A."/>
            <person name="Hytonen T."/>
            <person name="Andres J."/>
            <person name="Pham M."/>
            <person name="Weisz D."/>
            <person name="Mascagni F."/>
            <person name="Usai G."/>
            <person name="Natali L."/>
            <person name="Bassil N."/>
            <person name="Fernandez G.E."/>
            <person name="Lomsadze A."/>
            <person name="Armour M."/>
            <person name="Olukolu B."/>
            <person name="Poorten T."/>
            <person name="Britton C."/>
            <person name="Davik J."/>
            <person name="Ashrafi H."/>
            <person name="Aiden E.L."/>
            <person name="Borodovsky M."/>
            <person name="Worthington M."/>
        </authorList>
    </citation>
    <scope>NUCLEOTIDE SEQUENCE [LARGE SCALE GENOMIC DNA]</scope>
    <source>
        <strain evidence="6">PI 553951</strain>
    </source>
</reference>
<evidence type="ECO:0000259" key="5">
    <source>
        <dbReference type="PROSITE" id="PS51157"/>
    </source>
</evidence>
<dbReference type="SUPFAM" id="SSF57903">
    <property type="entry name" value="FYVE/PHD zinc finger"/>
    <property type="match status" value="1"/>
</dbReference>
<dbReference type="SMART" id="SM00249">
    <property type="entry name" value="PHD"/>
    <property type="match status" value="1"/>
</dbReference>
<dbReference type="CDD" id="cd19677">
    <property type="entry name" value="UBR-box_UBR7"/>
    <property type="match status" value="1"/>
</dbReference>
<dbReference type="GO" id="GO:0005737">
    <property type="term" value="C:cytoplasm"/>
    <property type="evidence" value="ECO:0007669"/>
    <property type="project" value="TreeGrafter"/>
</dbReference>
<proteinExistence type="predicted"/>
<dbReference type="InterPro" id="IPR011011">
    <property type="entry name" value="Znf_FYVE_PHD"/>
</dbReference>
<dbReference type="InterPro" id="IPR013083">
    <property type="entry name" value="Znf_RING/FYVE/PHD"/>
</dbReference>
<dbReference type="PANTHER" id="PTHR13513:SF9">
    <property type="entry name" value="E3 UBIQUITIN-PROTEIN LIGASE UBR7-RELATED"/>
    <property type="match status" value="1"/>
</dbReference>
<comment type="caution">
    <text evidence="6">The sequence shown here is derived from an EMBL/GenBank/DDBJ whole genome shotgun (WGS) entry which is preliminary data.</text>
</comment>
<evidence type="ECO:0000313" key="7">
    <source>
        <dbReference type="Proteomes" id="UP001457282"/>
    </source>
</evidence>
<dbReference type="Proteomes" id="UP001457282">
    <property type="component" value="Unassembled WGS sequence"/>
</dbReference>
<dbReference type="SMART" id="SM00396">
    <property type="entry name" value="ZnF_UBR1"/>
    <property type="match status" value="1"/>
</dbReference>
<dbReference type="InterPro" id="IPR003126">
    <property type="entry name" value="Znf_UBR"/>
</dbReference>
<dbReference type="InterPro" id="IPR040204">
    <property type="entry name" value="UBR7"/>
</dbReference>
<gene>
    <name evidence="6" type="ORF">M0R45_024188</name>
</gene>
<dbReference type="EMBL" id="JBEDUW010000005">
    <property type="protein sequence ID" value="KAK9926982.1"/>
    <property type="molecule type" value="Genomic_DNA"/>
</dbReference>
<dbReference type="Gene3D" id="3.30.40.10">
    <property type="entry name" value="Zinc/RING finger domain, C3HC4 (zinc finger)"/>
    <property type="match status" value="1"/>
</dbReference>
<evidence type="ECO:0000256" key="2">
    <source>
        <dbReference type="ARBA" id="ARBA00022771"/>
    </source>
</evidence>
<keyword evidence="2" id="KW-0863">Zinc-finger</keyword>
<keyword evidence="3" id="KW-0862">Zinc</keyword>
<evidence type="ECO:0000313" key="6">
    <source>
        <dbReference type="EMBL" id="KAK9926982.1"/>
    </source>
</evidence>
<keyword evidence="7" id="KW-1185">Reference proteome</keyword>
<organism evidence="6 7">
    <name type="scientific">Rubus argutus</name>
    <name type="common">Southern blackberry</name>
    <dbReference type="NCBI Taxonomy" id="59490"/>
    <lineage>
        <taxon>Eukaryota</taxon>
        <taxon>Viridiplantae</taxon>
        <taxon>Streptophyta</taxon>
        <taxon>Embryophyta</taxon>
        <taxon>Tracheophyta</taxon>
        <taxon>Spermatophyta</taxon>
        <taxon>Magnoliopsida</taxon>
        <taxon>eudicotyledons</taxon>
        <taxon>Gunneridae</taxon>
        <taxon>Pentapetalae</taxon>
        <taxon>rosids</taxon>
        <taxon>fabids</taxon>
        <taxon>Rosales</taxon>
        <taxon>Rosaceae</taxon>
        <taxon>Rosoideae</taxon>
        <taxon>Rosoideae incertae sedis</taxon>
        <taxon>Rubus</taxon>
    </lineage>
</organism>
<sequence>MDPAFEDEGHDGDQTVTIQEYLKDVEEQELEADLVLGGDEGKECTYNNGYMKRQAIFSCLTCTPDGNAGVCTACSLSCHDGHEIVELWTKRNFRCDCGNSKFGEFYCKIFPSKEIENVENSYNQNFKGSYCTCGRPYPDPDVEEQVEMIQCCVCEDWFHEEHIGLDSSDEIPRDGEGEPLYEDFICAACSKVCSFLRLYTQIILEARSQNSASVKTGKAKEVIADEVPLACGSGKLEDISQSSNTNSESVSGGEVSLLGENSGKNVCSEHCATDADTCVTCVIGFNLGVASPVSESKPMFLSKNWRNALCRCEKCSEFYKQKHISFLIDKEDSILEYEKMAKQKREEKLQQREGAELSMLDNLGHVEKIEILNGIADIKDELCSFLGSFDSSKAITSADVHQIFENLKKRRRVE</sequence>
<dbReference type="AlphaFoldDB" id="A0AAW1WRQ2"/>
<evidence type="ECO:0000256" key="4">
    <source>
        <dbReference type="PROSITE-ProRule" id="PRU00508"/>
    </source>
</evidence>
<dbReference type="FunFam" id="3.30.40.10:FF:000439">
    <property type="entry name" value="Putative E3 ubiquitin-protein ligase UBR7"/>
    <property type="match status" value="1"/>
</dbReference>
<evidence type="ECO:0000256" key="1">
    <source>
        <dbReference type="ARBA" id="ARBA00022723"/>
    </source>
</evidence>
<dbReference type="PANTHER" id="PTHR13513">
    <property type="entry name" value="E3 UBIQUITIN-PROTEIN LIGASE UBR7"/>
    <property type="match status" value="1"/>
</dbReference>
<protein>
    <recommendedName>
        <fullName evidence="5">UBR-type domain-containing protein</fullName>
    </recommendedName>
</protein>
<feature type="zinc finger region" description="UBR-type" evidence="4">
    <location>
        <begin position="42"/>
        <end position="112"/>
    </location>
</feature>